<dbReference type="Pfam" id="PF03861">
    <property type="entry name" value="ANTAR"/>
    <property type="match status" value="1"/>
</dbReference>
<dbReference type="EMBL" id="JAVFKM010000005">
    <property type="protein sequence ID" value="MEF3114117.1"/>
    <property type="molecule type" value="Genomic_DNA"/>
</dbReference>
<evidence type="ECO:0000256" key="1">
    <source>
        <dbReference type="ARBA" id="ARBA00023015"/>
    </source>
</evidence>
<evidence type="ECO:0000259" key="3">
    <source>
        <dbReference type="SMART" id="SM01012"/>
    </source>
</evidence>
<dbReference type="Proteomes" id="UP001348265">
    <property type="component" value="Unassembled WGS sequence"/>
</dbReference>
<evidence type="ECO:0000313" key="4">
    <source>
        <dbReference type="EMBL" id="MEF3114117.1"/>
    </source>
</evidence>
<keyword evidence="5" id="KW-1185">Reference proteome</keyword>
<organism evidence="4 5">
    <name type="scientific">Streptomyces chrestomyceticus</name>
    <dbReference type="NCBI Taxonomy" id="68185"/>
    <lineage>
        <taxon>Bacteria</taxon>
        <taxon>Bacillati</taxon>
        <taxon>Actinomycetota</taxon>
        <taxon>Actinomycetes</taxon>
        <taxon>Kitasatosporales</taxon>
        <taxon>Streptomycetaceae</taxon>
        <taxon>Streptomyces</taxon>
    </lineage>
</organism>
<proteinExistence type="predicted"/>
<keyword evidence="1" id="KW-0805">Transcription regulation</keyword>
<dbReference type="Gene3D" id="1.10.10.10">
    <property type="entry name" value="Winged helix-like DNA-binding domain superfamily/Winged helix DNA-binding domain"/>
    <property type="match status" value="1"/>
</dbReference>
<dbReference type="InterPro" id="IPR005561">
    <property type="entry name" value="ANTAR"/>
</dbReference>
<comment type="caution">
    <text evidence="4">The sequence shown here is derived from an EMBL/GenBank/DDBJ whole genome shotgun (WGS) entry which is preliminary data.</text>
</comment>
<protein>
    <submittedName>
        <fullName evidence="4">ANTAR domain-containing protein</fullName>
    </submittedName>
</protein>
<accession>A0ABU7WRG6</accession>
<evidence type="ECO:0000313" key="5">
    <source>
        <dbReference type="Proteomes" id="UP001348265"/>
    </source>
</evidence>
<keyword evidence="2" id="KW-0804">Transcription</keyword>
<name>A0ABU7WRG6_9ACTN</name>
<sequence length="233" mass="24608">MSHSDLAGLLHDLRQAARTGSDLSAAPAADAARLLHLDALTLALRSRRGALELLWADPADPLGPVLDDLQYTLGEGPTLDAATTAGTVTETDLSAAPADRWPLFTPAACDLTARAVIAQPLLLGVATAGVLTGYRTTPGPFPPGQRADFTRFARIALDLLLHTPPRSLATASDGPDLHRAPVHQAAGILSVHLDVSIDEALLRLRAHAWRHDLPLLHVARAVIAGRLHLDPDT</sequence>
<dbReference type="Gene3D" id="3.30.450.40">
    <property type="match status" value="1"/>
</dbReference>
<dbReference type="InterPro" id="IPR036388">
    <property type="entry name" value="WH-like_DNA-bd_sf"/>
</dbReference>
<dbReference type="SUPFAM" id="SSF55781">
    <property type="entry name" value="GAF domain-like"/>
    <property type="match status" value="1"/>
</dbReference>
<reference evidence="4 5" key="1">
    <citation type="submission" date="2023-08" db="EMBL/GenBank/DDBJ databases">
        <authorList>
            <person name="Sharma P."/>
            <person name="Verma V."/>
            <person name="Mohan M.K."/>
            <person name="Dubey A.K."/>
        </authorList>
    </citation>
    <scope>NUCLEOTIDE SEQUENCE [LARGE SCALE GENOMIC DNA]</scope>
    <source>
        <strain evidence="4 5">ADP4</strain>
    </source>
</reference>
<dbReference type="RefSeq" id="WP_050510082.1">
    <property type="nucleotide sequence ID" value="NZ_JAVFKM010000005.1"/>
</dbReference>
<feature type="domain" description="ANTAR" evidence="3">
    <location>
        <begin position="160"/>
        <end position="223"/>
    </location>
</feature>
<dbReference type="InterPro" id="IPR029016">
    <property type="entry name" value="GAF-like_dom_sf"/>
</dbReference>
<gene>
    <name evidence="4" type="ORF">RB636_13075</name>
</gene>
<evidence type="ECO:0000256" key="2">
    <source>
        <dbReference type="ARBA" id="ARBA00023163"/>
    </source>
</evidence>
<dbReference type="SMART" id="SM01012">
    <property type="entry name" value="ANTAR"/>
    <property type="match status" value="1"/>
</dbReference>